<accession>A0A2R5EWV9</accession>
<dbReference type="Gene3D" id="3.40.50.720">
    <property type="entry name" value="NAD(P)-binding Rossmann-like Domain"/>
    <property type="match status" value="1"/>
</dbReference>
<dbReference type="InterPro" id="IPR050463">
    <property type="entry name" value="Gfo/Idh/MocA_oxidrdct_glycsds"/>
</dbReference>
<dbReference type="SUPFAM" id="SSF55347">
    <property type="entry name" value="Glyceraldehyde-3-phosphate dehydrogenase-like, C-terminal domain"/>
    <property type="match status" value="1"/>
</dbReference>
<evidence type="ECO:0000313" key="5">
    <source>
        <dbReference type="Proteomes" id="UP000245202"/>
    </source>
</evidence>
<dbReference type="AlphaFoldDB" id="A0A2R5EWV9"/>
<keyword evidence="5" id="KW-1185">Reference proteome</keyword>
<dbReference type="Pfam" id="PF01408">
    <property type="entry name" value="GFO_IDH_MocA"/>
    <property type="match status" value="1"/>
</dbReference>
<dbReference type="PANTHER" id="PTHR43818:SF11">
    <property type="entry name" value="BCDNA.GH03377"/>
    <property type="match status" value="1"/>
</dbReference>
<feature type="domain" description="Gfo/Idh/MocA-like oxidoreductase N-terminal" evidence="2">
    <location>
        <begin position="14"/>
        <end position="133"/>
    </location>
</feature>
<keyword evidence="1" id="KW-0560">Oxidoreductase</keyword>
<dbReference type="EMBL" id="BDQX01000115">
    <property type="protein sequence ID" value="GBG07861.1"/>
    <property type="molecule type" value="Genomic_DNA"/>
</dbReference>
<evidence type="ECO:0000313" key="4">
    <source>
        <dbReference type="EMBL" id="GBG07861.1"/>
    </source>
</evidence>
<sequence>MRVAYAMNSKSEIGICVIGAGRAGLIHAHHFRKNVPFARLVAVVDPSQEAAEKAIHELEINRYYTDYTQALDDQDIDAVVVVTPTIYHKEIVVAAARAGKHVLCEKPMAMNEQECDEMIAACESAGVTLQMAFMRRFDDSFIEAKRQIDSGAIGEVVLVKSLTRGPSKPMPWMYDLKKSNGPLAEVNSHDIDTLRWFAESEISEVYATGGNFRNREIRHEYPDFYDSVALTAKFSDGKQGSIDGALYVQYGYDSRVEVVGTEGVIFLGQTHEKSIVVAGRDHQLKRPFMNSWRSLFKEAYLAEDTDFIASILEGRNPRVTGYDGKMAVKVVEAGNRSIGSGSVVKLD</sequence>
<dbReference type="Pfam" id="PF22725">
    <property type="entry name" value="GFO_IDH_MocA_C3"/>
    <property type="match status" value="1"/>
</dbReference>
<dbReference type="GO" id="GO:0000166">
    <property type="term" value="F:nucleotide binding"/>
    <property type="evidence" value="ECO:0007669"/>
    <property type="project" value="InterPro"/>
</dbReference>
<feature type="domain" description="GFO/IDH/MocA-like oxidoreductase" evidence="3">
    <location>
        <begin position="142"/>
        <end position="265"/>
    </location>
</feature>
<reference evidence="4 5" key="1">
    <citation type="submission" date="2017-08" db="EMBL/GenBank/DDBJ databases">
        <title>Substantial Increase in Enzyme Production by Combined Drug-Resistance Mutations in Paenibacillus agaridevorans.</title>
        <authorList>
            <person name="Tanaka Y."/>
            <person name="Funane K."/>
            <person name="Hosaka T."/>
            <person name="Shiwa Y."/>
            <person name="Fujita N."/>
            <person name="Miyazaki T."/>
            <person name="Yoshikawa H."/>
            <person name="Murakami K."/>
            <person name="Kasahara K."/>
            <person name="Inaoka T."/>
            <person name="Hiraga Y."/>
            <person name="Ochi K."/>
        </authorList>
    </citation>
    <scope>NUCLEOTIDE SEQUENCE [LARGE SCALE GENOMIC DNA]</scope>
    <source>
        <strain evidence="4 5">T-3040</strain>
    </source>
</reference>
<dbReference type="InterPro" id="IPR000683">
    <property type="entry name" value="Gfo/Idh/MocA-like_OxRdtase_N"/>
</dbReference>
<evidence type="ECO:0000259" key="3">
    <source>
        <dbReference type="Pfam" id="PF22725"/>
    </source>
</evidence>
<evidence type="ECO:0000259" key="2">
    <source>
        <dbReference type="Pfam" id="PF01408"/>
    </source>
</evidence>
<comment type="caution">
    <text evidence="4">The sequence shown here is derived from an EMBL/GenBank/DDBJ whole genome shotgun (WGS) entry which is preliminary data.</text>
</comment>
<evidence type="ECO:0008006" key="6">
    <source>
        <dbReference type="Google" id="ProtNLM"/>
    </source>
</evidence>
<dbReference type="GO" id="GO:0016491">
    <property type="term" value="F:oxidoreductase activity"/>
    <property type="evidence" value="ECO:0007669"/>
    <property type="project" value="UniProtKB-KW"/>
</dbReference>
<dbReference type="Gene3D" id="3.30.360.10">
    <property type="entry name" value="Dihydrodipicolinate Reductase, domain 2"/>
    <property type="match status" value="1"/>
</dbReference>
<proteinExistence type="predicted"/>
<dbReference type="InterPro" id="IPR055170">
    <property type="entry name" value="GFO_IDH_MocA-like_dom"/>
</dbReference>
<gene>
    <name evidence="4" type="ORF">PAT3040_02424</name>
</gene>
<name>A0A2R5EWV9_9BACL</name>
<dbReference type="PANTHER" id="PTHR43818">
    <property type="entry name" value="BCDNA.GH03377"/>
    <property type="match status" value="1"/>
</dbReference>
<dbReference type="SUPFAM" id="SSF51735">
    <property type="entry name" value="NAD(P)-binding Rossmann-fold domains"/>
    <property type="match status" value="1"/>
</dbReference>
<organism evidence="4 5">
    <name type="scientific">Paenibacillus agaridevorans</name>
    <dbReference type="NCBI Taxonomy" id="171404"/>
    <lineage>
        <taxon>Bacteria</taxon>
        <taxon>Bacillati</taxon>
        <taxon>Bacillota</taxon>
        <taxon>Bacilli</taxon>
        <taxon>Bacillales</taxon>
        <taxon>Paenibacillaceae</taxon>
        <taxon>Paenibacillus</taxon>
    </lineage>
</organism>
<protein>
    <recommendedName>
        <fullName evidence="6">Oxidoreductase</fullName>
    </recommendedName>
</protein>
<evidence type="ECO:0000256" key="1">
    <source>
        <dbReference type="ARBA" id="ARBA00023002"/>
    </source>
</evidence>
<dbReference type="Proteomes" id="UP000245202">
    <property type="component" value="Unassembled WGS sequence"/>
</dbReference>
<dbReference type="InterPro" id="IPR036291">
    <property type="entry name" value="NAD(P)-bd_dom_sf"/>
</dbReference>